<accession>A0A8H3EQ53</accession>
<feature type="compositionally biased region" description="Basic residues" evidence="1">
    <location>
        <begin position="1044"/>
        <end position="1055"/>
    </location>
</feature>
<feature type="compositionally biased region" description="Basic and acidic residues" evidence="1">
    <location>
        <begin position="1025"/>
        <end position="1037"/>
    </location>
</feature>
<dbReference type="InterPro" id="IPR000198">
    <property type="entry name" value="RhoGAP_dom"/>
</dbReference>
<feature type="region of interest" description="Disordered" evidence="1">
    <location>
        <begin position="755"/>
        <end position="900"/>
    </location>
</feature>
<feature type="compositionally biased region" description="Pro residues" evidence="1">
    <location>
        <begin position="134"/>
        <end position="148"/>
    </location>
</feature>
<dbReference type="EMBL" id="CAJPDT010000004">
    <property type="protein sequence ID" value="CAF9908177.1"/>
    <property type="molecule type" value="Genomic_DNA"/>
</dbReference>
<feature type="compositionally biased region" description="Basic and acidic residues" evidence="1">
    <location>
        <begin position="1303"/>
        <end position="1318"/>
    </location>
</feature>
<dbReference type="OrthoDB" id="9994905at2759"/>
<feature type="region of interest" description="Disordered" evidence="1">
    <location>
        <begin position="586"/>
        <end position="608"/>
    </location>
</feature>
<feature type="region of interest" description="Disordered" evidence="1">
    <location>
        <begin position="1"/>
        <end position="31"/>
    </location>
</feature>
<feature type="region of interest" description="Disordered" evidence="1">
    <location>
        <begin position="98"/>
        <end position="151"/>
    </location>
</feature>
<dbReference type="GO" id="GO:0007165">
    <property type="term" value="P:signal transduction"/>
    <property type="evidence" value="ECO:0007669"/>
    <property type="project" value="InterPro"/>
</dbReference>
<feature type="region of interest" description="Disordered" evidence="1">
    <location>
        <begin position="1289"/>
        <end position="1321"/>
    </location>
</feature>
<feature type="region of interest" description="Disordered" evidence="1">
    <location>
        <begin position="211"/>
        <end position="236"/>
    </location>
</feature>
<evidence type="ECO:0000313" key="3">
    <source>
        <dbReference type="EMBL" id="CAF9908177.1"/>
    </source>
</evidence>
<dbReference type="Gene3D" id="1.10.555.10">
    <property type="entry name" value="Rho GTPase activation protein"/>
    <property type="match status" value="1"/>
</dbReference>
<comment type="caution">
    <text evidence="3">The sequence shown here is derived from an EMBL/GenBank/DDBJ whole genome shotgun (WGS) entry which is preliminary data.</text>
</comment>
<feature type="compositionally biased region" description="Basic and acidic residues" evidence="1">
    <location>
        <begin position="1408"/>
        <end position="1423"/>
    </location>
</feature>
<dbReference type="Proteomes" id="UP000664534">
    <property type="component" value="Unassembled WGS sequence"/>
</dbReference>
<feature type="region of interest" description="Disordered" evidence="1">
    <location>
        <begin position="1403"/>
        <end position="1470"/>
    </location>
</feature>
<gene>
    <name evidence="3" type="ORF">IMSHALPRED_006603</name>
</gene>
<dbReference type="Pfam" id="PF00620">
    <property type="entry name" value="RhoGAP"/>
    <property type="match status" value="1"/>
</dbReference>
<feature type="region of interest" description="Disordered" evidence="1">
    <location>
        <begin position="1019"/>
        <end position="1055"/>
    </location>
</feature>
<feature type="compositionally biased region" description="Basic residues" evidence="1">
    <location>
        <begin position="591"/>
        <end position="600"/>
    </location>
</feature>
<proteinExistence type="predicted"/>
<feature type="region of interest" description="Disordered" evidence="1">
    <location>
        <begin position="922"/>
        <end position="956"/>
    </location>
</feature>
<feature type="compositionally biased region" description="Low complexity" evidence="1">
    <location>
        <begin position="1427"/>
        <end position="1437"/>
    </location>
</feature>
<feature type="compositionally biased region" description="Basic and acidic residues" evidence="1">
    <location>
        <begin position="1438"/>
        <end position="1454"/>
    </location>
</feature>
<feature type="compositionally biased region" description="Polar residues" evidence="1">
    <location>
        <begin position="1460"/>
        <end position="1470"/>
    </location>
</feature>
<feature type="compositionally biased region" description="Basic and acidic residues" evidence="1">
    <location>
        <begin position="784"/>
        <end position="793"/>
    </location>
</feature>
<feature type="compositionally biased region" description="Low complexity" evidence="1">
    <location>
        <begin position="847"/>
        <end position="858"/>
    </location>
</feature>
<evidence type="ECO:0000259" key="2">
    <source>
        <dbReference type="PROSITE" id="PS50238"/>
    </source>
</evidence>
<evidence type="ECO:0000313" key="4">
    <source>
        <dbReference type="Proteomes" id="UP000664534"/>
    </source>
</evidence>
<protein>
    <recommendedName>
        <fullName evidence="2">Rho-GAP domain-containing protein</fullName>
    </recommendedName>
</protein>
<evidence type="ECO:0000256" key="1">
    <source>
        <dbReference type="SAM" id="MobiDB-lite"/>
    </source>
</evidence>
<feature type="region of interest" description="Disordered" evidence="1">
    <location>
        <begin position="642"/>
        <end position="661"/>
    </location>
</feature>
<keyword evidence="4" id="KW-1185">Reference proteome</keyword>
<feature type="compositionally biased region" description="Polar residues" evidence="1">
    <location>
        <begin position="871"/>
        <end position="883"/>
    </location>
</feature>
<dbReference type="PROSITE" id="PS50238">
    <property type="entry name" value="RHOGAP"/>
    <property type="match status" value="1"/>
</dbReference>
<dbReference type="SMART" id="SM00324">
    <property type="entry name" value="RhoGAP"/>
    <property type="match status" value="1"/>
</dbReference>
<reference evidence="3" key="1">
    <citation type="submission" date="2021-03" db="EMBL/GenBank/DDBJ databases">
        <authorList>
            <person name="Tagirdzhanova G."/>
        </authorList>
    </citation>
    <scope>NUCLEOTIDE SEQUENCE</scope>
</reference>
<feature type="compositionally biased region" description="Low complexity" evidence="1">
    <location>
        <begin position="1150"/>
        <end position="1161"/>
    </location>
</feature>
<dbReference type="InterPro" id="IPR008936">
    <property type="entry name" value="Rho_GTPase_activation_prot"/>
</dbReference>
<name>A0A8H3EQ53_9LECA</name>
<dbReference type="SUPFAM" id="SSF48350">
    <property type="entry name" value="GTPase activation domain, GAP"/>
    <property type="match status" value="1"/>
</dbReference>
<feature type="domain" description="Rho-GAP" evidence="2">
    <location>
        <begin position="305"/>
        <end position="532"/>
    </location>
</feature>
<sequence length="1470" mass="162535">MQHSKSFAQFGPSEQQRQALTQTRARRRSSLDTFVIPGRTRLPSSKASTFDLQVTQGLLNSSLLKSPRRDMLSAENLEWSPETSPAGCMPRRGVIASRSGPAHHRVRPDIVRRPPPRFGGREVIIVPSHRPRPHVQPPTSQPQAPIPLPEHENVQTYDGADESATESRLTSMTWSTVSHRVISDSSGSSRTMGASYYRDEYNKLAEKHGLPRLETAPDDGENHSQTKTTTKSHHQGWLARKLFRRSSSTYTLKAKTTYKPISKKKSFGVIPVLSEDSHKNILKGKSLEELSRLGGLSVFVLPSDFAVDTLSIPTCLSATATYLYQYGRNAPGIFRVSGQTTIVNALYDFYDHQFSNADAGSPSKVEQTVGSGLLPSHIEHTVPDVASFFKRILIDLPGGLLGSVELFEALRSATTNLEHDPELAKPELAKLRAKMIALAISSVASDYRLYLIQAVLGLVSYLGHEAEKLQAETASADEDHAPSELMNYKSLGVVLGPLLLGNLTDSAVHGSGENHDGAQRTSLEMDSAKKFRKHKRKNSDMKLDQNAILAAFVDRANRTAIVMQQLILLWPDVVNQLRNINTAANSSLKSGSKRRLKKKPSGAGSRLTMRTSEDEMRFLDILRGRTLPEEFRGAVKMKSSIRMTSRSPMSRGAIDPSEDDVPNDTWLPAASEEHGSPIPGHTMVAERAARDNELSVDTKLQSVEGTNVSSVDDMGLYVENRTHSDVAMEKMAMGTILPPLQIKPSSSSRRGFLRLEDPTVETPRRTHNHSSSSLTPETALRDAPPGEHSHESNESQLQISMGKPLPPIGDAQRAELSLPYTEDNILDPPSRPFARNERPDSPRPNTSSGKSSKNSFSSRKARQSAERTIFPSRQSGQWPSSPTKQRDEDAMFPPRQSSLPMDKHVALNPIETYASLAERKAKAGTSMSPPMVNVSRKASGAKIEPNEVPDGGPRPNNVKVLAQRFVEASRATRSGNEQAKETAIPRIYAFVNSLPSPKSPMLGLDDPFFSAESNNVSKESLIPKPVRDVGRSRERRSLSPPKRAAPKVHTPKRHSAFSIITDRDAEIVQKSTISSPPATPDTGEGETYEEMIVNTNGIGFSKRPLTQLLDAYHHQRSTESLRRLHTRLQDSPHETRHVHNRTISFADLVRPISPSRPDSPSLKTYANPKDSPNRFNSYLNASNALKPLERHNSINATMYAEICRLQRLLQQMGEEKEAKDRRIEALEEVQGANPVAAAAKTEGSFGKGGLHNEIRKAKRELSLWKMRAELAERRLSGLKQLSDRSWEGDTIDLESTEPTTRPEAVKKQDDESGVRDMQGDSQISWKRRAIVAECQLAQMNERESTAKETDFQEVQGDSPDAWKRRAIIAESQLAQVEKLMETGPHSEMLRTTPSPLTAKVYVAVETESGEREDGTWAFRREENEGQSTSTSEYSRNSSGKEKERRPGPVEKSREGGNGSSGFSSPLNGFG</sequence>
<organism evidence="3 4">
    <name type="scientific">Imshaugia aleurites</name>
    <dbReference type="NCBI Taxonomy" id="172621"/>
    <lineage>
        <taxon>Eukaryota</taxon>
        <taxon>Fungi</taxon>
        <taxon>Dikarya</taxon>
        <taxon>Ascomycota</taxon>
        <taxon>Pezizomycotina</taxon>
        <taxon>Lecanoromycetes</taxon>
        <taxon>OSLEUM clade</taxon>
        <taxon>Lecanoromycetidae</taxon>
        <taxon>Lecanorales</taxon>
        <taxon>Lecanorineae</taxon>
        <taxon>Parmeliaceae</taxon>
        <taxon>Imshaugia</taxon>
    </lineage>
</organism>
<feature type="region of interest" description="Disordered" evidence="1">
    <location>
        <begin position="1150"/>
        <end position="1174"/>
    </location>
</feature>